<organism evidence="2 3">
    <name type="scientific">Symbiodinium microadriaticum</name>
    <name type="common">Dinoflagellate</name>
    <name type="synonym">Zooxanthella microadriatica</name>
    <dbReference type="NCBI Taxonomy" id="2951"/>
    <lineage>
        <taxon>Eukaryota</taxon>
        <taxon>Sar</taxon>
        <taxon>Alveolata</taxon>
        <taxon>Dinophyceae</taxon>
        <taxon>Suessiales</taxon>
        <taxon>Symbiodiniaceae</taxon>
        <taxon>Symbiodinium</taxon>
    </lineage>
</organism>
<evidence type="ECO:0000313" key="3">
    <source>
        <dbReference type="Proteomes" id="UP000186817"/>
    </source>
</evidence>
<evidence type="ECO:0000313" key="2">
    <source>
        <dbReference type="EMBL" id="OLQ13760.1"/>
    </source>
</evidence>
<accession>A0A1Q9F239</accession>
<keyword evidence="3" id="KW-1185">Reference proteome</keyword>
<comment type="caution">
    <text evidence="2">The sequence shown here is derived from an EMBL/GenBank/DDBJ whole genome shotgun (WGS) entry which is preliminary data.</text>
</comment>
<proteinExistence type="predicted"/>
<reference evidence="2 3" key="1">
    <citation type="submission" date="2016-02" db="EMBL/GenBank/DDBJ databases">
        <title>Genome analysis of coral dinoflagellate symbionts highlights evolutionary adaptations to a symbiotic lifestyle.</title>
        <authorList>
            <person name="Aranda M."/>
            <person name="Li Y."/>
            <person name="Liew Y.J."/>
            <person name="Baumgarten S."/>
            <person name="Simakov O."/>
            <person name="Wilson M."/>
            <person name="Piel J."/>
            <person name="Ashoor H."/>
            <person name="Bougouffa S."/>
            <person name="Bajic V.B."/>
            <person name="Ryu T."/>
            <person name="Ravasi T."/>
            <person name="Bayer T."/>
            <person name="Micklem G."/>
            <person name="Kim H."/>
            <person name="Bhak J."/>
            <person name="Lajeunesse T.C."/>
            <person name="Voolstra C.R."/>
        </authorList>
    </citation>
    <scope>NUCLEOTIDE SEQUENCE [LARGE SCALE GENOMIC DNA]</scope>
    <source>
        <strain evidence="2 3">CCMP2467</strain>
    </source>
</reference>
<protein>
    <submittedName>
        <fullName evidence="2">Uncharacterized protein</fullName>
    </submittedName>
</protein>
<dbReference type="EMBL" id="LSRX01000023">
    <property type="protein sequence ID" value="OLQ13760.1"/>
    <property type="molecule type" value="Genomic_DNA"/>
</dbReference>
<dbReference type="AlphaFoldDB" id="A0A1Q9F239"/>
<feature type="compositionally biased region" description="Basic and acidic residues" evidence="1">
    <location>
        <begin position="133"/>
        <end position="144"/>
    </location>
</feature>
<gene>
    <name evidence="2" type="ORF">AK812_SmicGene2166</name>
</gene>
<feature type="region of interest" description="Disordered" evidence="1">
    <location>
        <begin position="100"/>
        <end position="212"/>
    </location>
</feature>
<dbReference type="Proteomes" id="UP000186817">
    <property type="component" value="Unassembled WGS sequence"/>
</dbReference>
<name>A0A1Q9F239_SYMMI</name>
<evidence type="ECO:0000256" key="1">
    <source>
        <dbReference type="SAM" id="MobiDB-lite"/>
    </source>
</evidence>
<sequence>MPRQDRGRSRSPHLAGLNTRRISSALCGMVRYEKNRPQGLEVEDGKFSLDNLMEVWGERQGLTHQLIIDAVQAHMFQDQASRTLRYSMSEDDGGRVVIRVHPSRNQGKGRFGGASDSRRGRHESGGGGPWWHKKYDWSSGKGEEGNITDEEEGAAKKEPEDDVWPTSATKKEQDASWSGTWAKTEEEDDWPQWKSNSWNNKWRTKHEPQEDI</sequence>
<dbReference type="OrthoDB" id="434769at2759"/>